<protein>
    <submittedName>
        <fullName evidence="2">Uncharacterized protein LOC142163265</fullName>
    </submittedName>
</protein>
<evidence type="ECO:0000313" key="1">
    <source>
        <dbReference type="Proteomes" id="UP000790787"/>
    </source>
</evidence>
<sequence>MGVIVEPLVALNVFTCSVLIVLASKRPNYVDWKRNLDIFLTAEGYKFLITKECLEKPDKDAIDDHVKAYNKWVKAAEMAQCYILGSMAHVLQYQQQSIGTTYDMLESLKEMFGEKNRAAKRTSMKALLNTKMSEGLSVRDHVMKMMGLLNELEVFGAVIDKESQVEMVMKTLPESFHQFHLIYNMNKMDLSQGKFFNELQAATSRIKQQAPVVALNVEKSLVSKPRGDKKKKKAHKVLALGDATACVKKPKGSAI</sequence>
<accession>A0AC58RV75</accession>
<keyword evidence="1" id="KW-1185">Reference proteome</keyword>
<reference evidence="2" key="2">
    <citation type="submission" date="2025-08" db="UniProtKB">
        <authorList>
            <consortium name="RefSeq"/>
        </authorList>
    </citation>
    <scope>IDENTIFICATION</scope>
    <source>
        <tissue evidence="2">Leaf</tissue>
    </source>
</reference>
<reference evidence="1" key="1">
    <citation type="journal article" date="2014" name="Nat. Commun.">
        <title>The tobacco genome sequence and its comparison with those of tomato and potato.</title>
        <authorList>
            <person name="Sierro N."/>
            <person name="Battey J.N."/>
            <person name="Ouadi S."/>
            <person name="Bakaher N."/>
            <person name="Bovet L."/>
            <person name="Willig A."/>
            <person name="Goepfert S."/>
            <person name="Peitsch M.C."/>
            <person name="Ivanov N.V."/>
        </authorList>
    </citation>
    <scope>NUCLEOTIDE SEQUENCE [LARGE SCALE GENOMIC DNA]</scope>
</reference>
<proteinExistence type="predicted"/>
<evidence type="ECO:0000313" key="2">
    <source>
        <dbReference type="RefSeq" id="XP_075076637.1"/>
    </source>
</evidence>
<dbReference type="RefSeq" id="XP_075076637.1">
    <property type="nucleotide sequence ID" value="XM_075220536.1"/>
</dbReference>
<gene>
    <name evidence="2" type="primary">LOC142163265</name>
</gene>
<name>A0AC58RV75_TOBAC</name>
<dbReference type="Proteomes" id="UP000790787">
    <property type="component" value="Chromosome 8"/>
</dbReference>
<organism evidence="1 2">
    <name type="scientific">Nicotiana tabacum</name>
    <name type="common">Common tobacco</name>
    <dbReference type="NCBI Taxonomy" id="4097"/>
    <lineage>
        <taxon>Eukaryota</taxon>
        <taxon>Viridiplantae</taxon>
        <taxon>Streptophyta</taxon>
        <taxon>Embryophyta</taxon>
        <taxon>Tracheophyta</taxon>
        <taxon>Spermatophyta</taxon>
        <taxon>Magnoliopsida</taxon>
        <taxon>eudicotyledons</taxon>
        <taxon>Gunneridae</taxon>
        <taxon>Pentapetalae</taxon>
        <taxon>asterids</taxon>
        <taxon>lamiids</taxon>
        <taxon>Solanales</taxon>
        <taxon>Solanaceae</taxon>
        <taxon>Nicotianoideae</taxon>
        <taxon>Nicotianeae</taxon>
        <taxon>Nicotiana</taxon>
    </lineage>
</organism>